<evidence type="ECO:0000256" key="1">
    <source>
        <dbReference type="ARBA" id="ARBA00004141"/>
    </source>
</evidence>
<feature type="compositionally biased region" description="Gly residues" evidence="6">
    <location>
        <begin position="131"/>
        <end position="147"/>
    </location>
</feature>
<feature type="transmembrane region" description="Helical" evidence="7">
    <location>
        <begin position="278"/>
        <end position="299"/>
    </location>
</feature>
<keyword evidence="4 7" id="KW-0472">Membrane</keyword>
<evidence type="ECO:0000256" key="4">
    <source>
        <dbReference type="ARBA" id="ARBA00023136"/>
    </source>
</evidence>
<evidence type="ECO:0000256" key="3">
    <source>
        <dbReference type="ARBA" id="ARBA00022989"/>
    </source>
</evidence>
<feature type="transmembrane region" description="Helical" evidence="7">
    <location>
        <begin position="28"/>
        <end position="47"/>
    </location>
</feature>
<protein>
    <recommendedName>
        <fullName evidence="10">UDP-galactose transporter</fullName>
    </recommendedName>
</protein>
<evidence type="ECO:0000313" key="8">
    <source>
        <dbReference type="EMBL" id="KAL2071809.1"/>
    </source>
</evidence>
<feature type="transmembrane region" description="Helical" evidence="7">
    <location>
        <begin position="372"/>
        <end position="391"/>
    </location>
</feature>
<accession>A0ABR4CRV6</accession>
<dbReference type="SUPFAM" id="SSF103481">
    <property type="entry name" value="Multidrug resistance efflux transporter EmrE"/>
    <property type="match status" value="1"/>
</dbReference>
<name>A0ABR4CRV6_9HELO</name>
<reference evidence="8 9" key="1">
    <citation type="journal article" date="2024" name="Commun. Biol.">
        <title>Comparative genomic analysis of thermophilic fungi reveals convergent evolutionary adaptations and gene losses.</title>
        <authorList>
            <person name="Steindorff A.S."/>
            <person name="Aguilar-Pontes M.V."/>
            <person name="Robinson A.J."/>
            <person name="Andreopoulos B."/>
            <person name="LaButti K."/>
            <person name="Kuo A."/>
            <person name="Mondo S."/>
            <person name="Riley R."/>
            <person name="Otillar R."/>
            <person name="Haridas S."/>
            <person name="Lipzen A."/>
            <person name="Grimwood J."/>
            <person name="Schmutz J."/>
            <person name="Clum A."/>
            <person name="Reid I.D."/>
            <person name="Moisan M.C."/>
            <person name="Butler G."/>
            <person name="Nguyen T.T.M."/>
            <person name="Dewar K."/>
            <person name="Conant G."/>
            <person name="Drula E."/>
            <person name="Henrissat B."/>
            <person name="Hansel C."/>
            <person name="Singer S."/>
            <person name="Hutchinson M.I."/>
            <person name="de Vries R.P."/>
            <person name="Natvig D.O."/>
            <person name="Powell A.J."/>
            <person name="Tsang A."/>
            <person name="Grigoriev I.V."/>
        </authorList>
    </citation>
    <scope>NUCLEOTIDE SEQUENCE [LARGE SCALE GENOMIC DNA]</scope>
    <source>
        <strain evidence="8 9">CBS 494.80</strain>
    </source>
</reference>
<sequence length="906" mass="100206">MTLPKHKPKPSPSLPRLPNLPSLPSYNLAYLSALSLVIIQVGIGCIMRSSQTGGSYTFSTSSSVTISEFFKFVISSVLMVRSAVRERRRDGTGRDGMGCHELVSQEDGGEVEMGMGDRKGESGSGNDDLDGGGGGAAGRGSGSGSGSERGDDERLIFVGDGEKGRASWSSGYGRMELFGAYVKSLRMVSVENRYGFAKLALLYALINNTIFVAYKLADPGTIALVRSGVIFITALIMVLALGADISKIQWTAIIIQLCGLATTQYTPDTGTNYPLSTYMVLLFQVFVSSVAGVYNQSLLKDENVSLHAQNAVLYGCGIVINGVVHLTLSFVTDDEPGFFVGYTNSAAYLVIVSNVFIGLAITAVYKYANAVIKCLATAVATGILLYISPILFGTTMAPLIIPGGLIVFITSWLYMECPAPKKPAVTFSDELPRKRPFNFVPSGAQWRNPILIISSVASIAIIVFCETMKLPEREIPIPREVLTSPMNNTLAFIRWNGHRPERIPLIEKYAPFFHTLHFSMPGQIESPHRTAFENMTHDNWGDGLVTYVQIARTMQLILETPRNESGPEIGGLLQFHFDVWIDPMDFAEEDYTKMWIAVSRHNDNAGGGPTFLCMKKRERFDTWVGMAKDRNWQYPLLAALSDLEKANTDFTFDPEEWCTGWSDIYYIPRHLWVDYIYLAAFFGARAVFHEMAVPTIMHIIDQSRRRRELSSIISYIGDCYGGCCAGGGNIDDVISHRCGHKLDYAGDPQVVKIHYDGLDYAASMLGSEIERPQWLDQTHHRQNWTTFTEALAPEAITAWKTASNKTPLDKTMGHNMPENFRWNSTGLEPPPTPAELWKIEQETRKKEQLEKAKIANEIAEAQAKEQAVAFEKAQEQRLKEKLQLAEQVKAEAAKAGTPIVVSENET</sequence>
<keyword evidence="9" id="KW-1185">Reference proteome</keyword>
<feature type="region of interest" description="Disordered" evidence="6">
    <location>
        <begin position="86"/>
        <end position="152"/>
    </location>
</feature>
<feature type="transmembrane region" description="Helical" evidence="7">
    <location>
        <begin position="248"/>
        <end position="266"/>
    </location>
</feature>
<feature type="transmembrane region" description="Helical" evidence="7">
    <location>
        <begin position="196"/>
        <end position="217"/>
    </location>
</feature>
<keyword evidence="5" id="KW-0175">Coiled coil</keyword>
<keyword evidence="2 7" id="KW-0812">Transmembrane</keyword>
<feature type="coiled-coil region" evidence="5">
    <location>
        <begin position="842"/>
        <end position="895"/>
    </location>
</feature>
<dbReference type="PANTHER" id="PTHR10231">
    <property type="entry name" value="NUCLEOTIDE-SUGAR TRANSMEMBRANE TRANSPORTER"/>
    <property type="match status" value="1"/>
</dbReference>
<evidence type="ECO:0000313" key="9">
    <source>
        <dbReference type="Proteomes" id="UP001595075"/>
    </source>
</evidence>
<dbReference type="InterPro" id="IPR037185">
    <property type="entry name" value="EmrE-like"/>
</dbReference>
<evidence type="ECO:0000256" key="5">
    <source>
        <dbReference type="SAM" id="Coils"/>
    </source>
</evidence>
<comment type="caution">
    <text evidence="8">The sequence shown here is derived from an EMBL/GenBank/DDBJ whole genome shotgun (WGS) entry which is preliminary data.</text>
</comment>
<evidence type="ECO:0008006" key="10">
    <source>
        <dbReference type="Google" id="ProtNLM"/>
    </source>
</evidence>
<comment type="subcellular location">
    <subcellularLocation>
        <location evidence="1">Membrane</location>
        <topology evidence="1">Multi-pass membrane protein</topology>
    </subcellularLocation>
</comment>
<dbReference type="Proteomes" id="UP001595075">
    <property type="component" value="Unassembled WGS sequence"/>
</dbReference>
<dbReference type="NCBIfam" id="TIGR00803">
    <property type="entry name" value="nst"/>
    <property type="match status" value="1"/>
</dbReference>
<dbReference type="Pfam" id="PF04142">
    <property type="entry name" value="Nuc_sug_transp"/>
    <property type="match status" value="1"/>
</dbReference>
<feature type="transmembrane region" description="Helical" evidence="7">
    <location>
        <begin position="346"/>
        <end position="365"/>
    </location>
</feature>
<dbReference type="InterPro" id="IPR007271">
    <property type="entry name" value="Nuc_sug_transpt"/>
</dbReference>
<proteinExistence type="predicted"/>
<evidence type="ECO:0000256" key="7">
    <source>
        <dbReference type="SAM" id="Phobius"/>
    </source>
</evidence>
<feature type="transmembrane region" description="Helical" evidence="7">
    <location>
        <begin position="223"/>
        <end position="241"/>
    </location>
</feature>
<gene>
    <name evidence="8" type="ORF">VTL71DRAFT_13044</name>
</gene>
<keyword evidence="3 7" id="KW-1133">Transmembrane helix</keyword>
<dbReference type="EMBL" id="JAZHXI010000005">
    <property type="protein sequence ID" value="KAL2071809.1"/>
    <property type="molecule type" value="Genomic_DNA"/>
</dbReference>
<evidence type="ECO:0000256" key="6">
    <source>
        <dbReference type="SAM" id="MobiDB-lite"/>
    </source>
</evidence>
<evidence type="ECO:0000256" key="2">
    <source>
        <dbReference type="ARBA" id="ARBA00022692"/>
    </source>
</evidence>
<feature type="transmembrane region" description="Helical" evidence="7">
    <location>
        <begin position="311"/>
        <end position="331"/>
    </location>
</feature>
<organism evidence="8 9">
    <name type="scientific">Oculimacula yallundae</name>
    <dbReference type="NCBI Taxonomy" id="86028"/>
    <lineage>
        <taxon>Eukaryota</taxon>
        <taxon>Fungi</taxon>
        <taxon>Dikarya</taxon>
        <taxon>Ascomycota</taxon>
        <taxon>Pezizomycotina</taxon>
        <taxon>Leotiomycetes</taxon>
        <taxon>Helotiales</taxon>
        <taxon>Ploettnerulaceae</taxon>
        <taxon>Oculimacula</taxon>
    </lineage>
</organism>